<dbReference type="EMBL" id="LAZR01001007">
    <property type="protein sequence ID" value="KKN52720.1"/>
    <property type="molecule type" value="Genomic_DNA"/>
</dbReference>
<protein>
    <submittedName>
        <fullName evidence="2">Uncharacterized protein</fullName>
    </submittedName>
</protein>
<dbReference type="AlphaFoldDB" id="A0A0F9R853"/>
<feature type="compositionally biased region" description="Basic and acidic residues" evidence="1">
    <location>
        <begin position="19"/>
        <end position="29"/>
    </location>
</feature>
<feature type="non-terminal residue" evidence="2">
    <location>
        <position position="29"/>
    </location>
</feature>
<evidence type="ECO:0000313" key="2">
    <source>
        <dbReference type="EMBL" id="KKN52720.1"/>
    </source>
</evidence>
<reference evidence="2" key="1">
    <citation type="journal article" date="2015" name="Nature">
        <title>Complex archaea that bridge the gap between prokaryotes and eukaryotes.</title>
        <authorList>
            <person name="Spang A."/>
            <person name="Saw J.H."/>
            <person name="Jorgensen S.L."/>
            <person name="Zaremba-Niedzwiedzka K."/>
            <person name="Martijn J."/>
            <person name="Lind A.E."/>
            <person name="van Eijk R."/>
            <person name="Schleper C."/>
            <person name="Guy L."/>
            <person name="Ettema T.J."/>
        </authorList>
    </citation>
    <scope>NUCLEOTIDE SEQUENCE</scope>
</reference>
<name>A0A0F9R853_9ZZZZ</name>
<gene>
    <name evidence="2" type="ORF">LCGC14_0609570</name>
</gene>
<organism evidence="2">
    <name type="scientific">marine sediment metagenome</name>
    <dbReference type="NCBI Taxonomy" id="412755"/>
    <lineage>
        <taxon>unclassified sequences</taxon>
        <taxon>metagenomes</taxon>
        <taxon>ecological metagenomes</taxon>
    </lineage>
</organism>
<proteinExistence type="predicted"/>
<accession>A0A0F9R853</accession>
<feature type="compositionally biased region" description="Basic and acidic residues" evidence="1">
    <location>
        <begin position="1"/>
        <end position="11"/>
    </location>
</feature>
<evidence type="ECO:0000256" key="1">
    <source>
        <dbReference type="SAM" id="MobiDB-lite"/>
    </source>
</evidence>
<feature type="region of interest" description="Disordered" evidence="1">
    <location>
        <begin position="1"/>
        <end position="29"/>
    </location>
</feature>
<comment type="caution">
    <text evidence="2">The sequence shown here is derived from an EMBL/GenBank/DDBJ whole genome shotgun (WGS) entry which is preliminary data.</text>
</comment>
<sequence>MPYGVDKKKGGDSPSNTKWIERCVSKVRG</sequence>